<dbReference type="PROSITE" id="PS50931">
    <property type="entry name" value="HTH_LYSR"/>
    <property type="match status" value="1"/>
</dbReference>
<evidence type="ECO:0000313" key="6">
    <source>
        <dbReference type="EMBL" id="EPX83685.1"/>
    </source>
</evidence>
<evidence type="ECO:0000256" key="2">
    <source>
        <dbReference type="ARBA" id="ARBA00023015"/>
    </source>
</evidence>
<dbReference type="GO" id="GO:0003700">
    <property type="term" value="F:DNA-binding transcription factor activity"/>
    <property type="evidence" value="ECO:0007669"/>
    <property type="project" value="InterPro"/>
</dbReference>
<keyword evidence="7" id="KW-1185">Reference proteome</keyword>
<keyword evidence="3" id="KW-0238">DNA-binding</keyword>
<evidence type="ECO:0000313" key="7">
    <source>
        <dbReference type="Proteomes" id="UP000015347"/>
    </source>
</evidence>
<proteinExistence type="inferred from homology"/>
<dbReference type="InterPro" id="IPR000847">
    <property type="entry name" value="LysR_HTH_N"/>
</dbReference>
<dbReference type="AlphaFoldDB" id="S9S0D9"/>
<dbReference type="InterPro" id="IPR036388">
    <property type="entry name" value="WH-like_DNA-bd_sf"/>
</dbReference>
<dbReference type="Gene3D" id="1.10.10.10">
    <property type="entry name" value="Winged helix-like DNA-binding domain superfamily/Winged helix DNA-binding domain"/>
    <property type="match status" value="1"/>
</dbReference>
<dbReference type="EMBL" id="APVH01000015">
    <property type="protein sequence ID" value="EPX83685.1"/>
    <property type="molecule type" value="Genomic_DNA"/>
</dbReference>
<accession>S9S0D9</accession>
<reference evidence="7" key="1">
    <citation type="journal article" date="2014" name="Stand. Genomic Sci.">
        <title>Genome sequence of the exopolysaccharide-producing Salipiger mucosus type strain (DSM 16094(T)), a moderately halophilic member of the Roseobacter clade.</title>
        <authorList>
            <person name="Riedel T."/>
            <person name="Spring S."/>
            <person name="Fiebig A."/>
            <person name="Petersen J."/>
            <person name="Kyrpides N.C."/>
            <person name="Goker M."/>
            <person name="Klenk H.P."/>
        </authorList>
    </citation>
    <scope>NUCLEOTIDE SEQUENCE [LARGE SCALE GENOMIC DNA]</scope>
    <source>
        <strain evidence="7">DSM 16094</strain>
    </source>
</reference>
<dbReference type="STRING" id="1123237.Salmuc_02294"/>
<keyword evidence="4" id="KW-0804">Transcription</keyword>
<dbReference type="Gene3D" id="3.40.190.290">
    <property type="match status" value="1"/>
</dbReference>
<feature type="domain" description="HTH lysR-type" evidence="5">
    <location>
        <begin position="33"/>
        <end position="90"/>
    </location>
</feature>
<protein>
    <recommendedName>
        <fullName evidence="5">HTH lysR-type domain-containing protein</fullName>
    </recommendedName>
</protein>
<evidence type="ECO:0000259" key="5">
    <source>
        <dbReference type="PROSITE" id="PS50931"/>
    </source>
</evidence>
<name>S9S0D9_9RHOB</name>
<dbReference type="Pfam" id="PF00126">
    <property type="entry name" value="HTH_1"/>
    <property type="match status" value="1"/>
</dbReference>
<keyword evidence="2" id="KW-0805">Transcription regulation</keyword>
<dbReference type="Proteomes" id="UP000015347">
    <property type="component" value="Unassembled WGS sequence"/>
</dbReference>
<evidence type="ECO:0000256" key="3">
    <source>
        <dbReference type="ARBA" id="ARBA00023125"/>
    </source>
</evidence>
<comment type="caution">
    <text evidence="6">The sequence shown here is derived from an EMBL/GenBank/DDBJ whole genome shotgun (WGS) entry which is preliminary data.</text>
</comment>
<sequence length="331" mass="35831">MRYRGMTCRSNAIGADFHIIRVIPGRMDFLRRLKPHHLRLIVRIADTGKLQVAASALAMSQPAASRILTDIEADSGAQLFIRHPKGMEPTQAGTAFVKHARSVLNALDSLESEVGGINMGQAGEVRVGSVTGPAIKCLVPALLEVKRASPKIEPTFAVGPSVDLVRGLEARRFDFVIARLPPDYDSRDFQLLPARSEVISLLVHARHPLAGAKGLTLEALTEFGWVIQERGSPIRQAVETAFAEAGIRPPSNITNSSSMLVVLSLLRESDTVAPVSAEVAGLLTQPPLSADLRVLDLAVPMTVAPYFLIRHRSQQLSRAAETLMRGVLARL</sequence>
<dbReference type="InterPro" id="IPR050950">
    <property type="entry name" value="HTH-type_LysR_regulators"/>
</dbReference>
<dbReference type="HOGENOM" id="CLU_039613_6_0_5"/>
<dbReference type="PANTHER" id="PTHR30419:SF8">
    <property type="entry name" value="NITROGEN ASSIMILATION TRANSCRIPTIONAL ACTIVATOR-RELATED"/>
    <property type="match status" value="1"/>
</dbReference>
<evidence type="ECO:0000256" key="1">
    <source>
        <dbReference type="ARBA" id="ARBA00009437"/>
    </source>
</evidence>
<dbReference type="eggNOG" id="COG0583">
    <property type="taxonomic scope" value="Bacteria"/>
</dbReference>
<gene>
    <name evidence="6" type="ORF">Salmuc_02294</name>
</gene>
<evidence type="ECO:0000256" key="4">
    <source>
        <dbReference type="ARBA" id="ARBA00023163"/>
    </source>
</evidence>
<dbReference type="GO" id="GO:0005829">
    <property type="term" value="C:cytosol"/>
    <property type="evidence" value="ECO:0007669"/>
    <property type="project" value="TreeGrafter"/>
</dbReference>
<dbReference type="SUPFAM" id="SSF53850">
    <property type="entry name" value="Periplasmic binding protein-like II"/>
    <property type="match status" value="1"/>
</dbReference>
<comment type="similarity">
    <text evidence="1">Belongs to the LysR transcriptional regulatory family.</text>
</comment>
<dbReference type="Pfam" id="PF03466">
    <property type="entry name" value="LysR_substrate"/>
    <property type="match status" value="1"/>
</dbReference>
<organism evidence="6 7">
    <name type="scientific">Salipiger mucosus DSM 16094</name>
    <dbReference type="NCBI Taxonomy" id="1123237"/>
    <lineage>
        <taxon>Bacteria</taxon>
        <taxon>Pseudomonadati</taxon>
        <taxon>Pseudomonadota</taxon>
        <taxon>Alphaproteobacteria</taxon>
        <taxon>Rhodobacterales</taxon>
        <taxon>Roseobacteraceae</taxon>
        <taxon>Salipiger</taxon>
    </lineage>
</organism>
<dbReference type="InterPro" id="IPR005119">
    <property type="entry name" value="LysR_subst-bd"/>
</dbReference>
<dbReference type="InterPro" id="IPR036390">
    <property type="entry name" value="WH_DNA-bd_sf"/>
</dbReference>
<dbReference type="GO" id="GO:0003677">
    <property type="term" value="F:DNA binding"/>
    <property type="evidence" value="ECO:0007669"/>
    <property type="project" value="UniProtKB-KW"/>
</dbReference>
<dbReference type="SUPFAM" id="SSF46785">
    <property type="entry name" value="Winged helix' DNA-binding domain"/>
    <property type="match status" value="1"/>
</dbReference>
<dbReference type="PANTHER" id="PTHR30419">
    <property type="entry name" value="HTH-TYPE TRANSCRIPTIONAL REGULATOR YBHD"/>
    <property type="match status" value="1"/>
</dbReference>